<sequence>MSCFARKSEIKRAFFSNQPMFVLVYNETCLNSKIDPSSLPIFDVQDVFLVEIPSSLPSIRGIEHHIDLNPSATFLNRLAYRNKSASWEECLSHLEFAYNRTVQSTSYSPFEKTGFVRELHVKVRANIEKRNEQYVRQANKGHVTMTFEPGDYVWVHRRK</sequence>
<accession>A0A371I0D5</accession>
<dbReference type="EMBL" id="QJKJ01001282">
    <property type="protein sequence ID" value="RDY08404.1"/>
    <property type="molecule type" value="Genomic_DNA"/>
</dbReference>
<protein>
    <recommendedName>
        <fullName evidence="3">Integrase catalytic domain-containing protein</fullName>
    </recommendedName>
</protein>
<evidence type="ECO:0008006" key="3">
    <source>
        <dbReference type="Google" id="ProtNLM"/>
    </source>
</evidence>
<dbReference type="AlphaFoldDB" id="A0A371I0D5"/>
<dbReference type="Proteomes" id="UP000257109">
    <property type="component" value="Unassembled WGS sequence"/>
</dbReference>
<comment type="caution">
    <text evidence="1">The sequence shown here is derived from an EMBL/GenBank/DDBJ whole genome shotgun (WGS) entry which is preliminary data.</text>
</comment>
<keyword evidence="2" id="KW-1185">Reference proteome</keyword>
<feature type="non-terminal residue" evidence="1">
    <location>
        <position position="1"/>
    </location>
</feature>
<name>A0A371I0D5_MUCPR</name>
<evidence type="ECO:0000313" key="1">
    <source>
        <dbReference type="EMBL" id="RDY08404.1"/>
    </source>
</evidence>
<reference evidence="1" key="1">
    <citation type="submission" date="2018-05" db="EMBL/GenBank/DDBJ databases">
        <title>Draft genome of Mucuna pruriens seed.</title>
        <authorList>
            <person name="Nnadi N.E."/>
            <person name="Vos R."/>
            <person name="Hasami M.H."/>
            <person name="Devisetty U.K."/>
            <person name="Aguiy J.C."/>
        </authorList>
    </citation>
    <scope>NUCLEOTIDE SEQUENCE [LARGE SCALE GENOMIC DNA]</scope>
    <source>
        <strain evidence="1">JCA_2017</strain>
    </source>
</reference>
<dbReference type="OrthoDB" id="1935586at2759"/>
<proteinExistence type="predicted"/>
<organism evidence="1 2">
    <name type="scientific">Mucuna pruriens</name>
    <name type="common">Velvet bean</name>
    <name type="synonym">Dolichos pruriens</name>
    <dbReference type="NCBI Taxonomy" id="157652"/>
    <lineage>
        <taxon>Eukaryota</taxon>
        <taxon>Viridiplantae</taxon>
        <taxon>Streptophyta</taxon>
        <taxon>Embryophyta</taxon>
        <taxon>Tracheophyta</taxon>
        <taxon>Spermatophyta</taxon>
        <taxon>Magnoliopsida</taxon>
        <taxon>eudicotyledons</taxon>
        <taxon>Gunneridae</taxon>
        <taxon>Pentapetalae</taxon>
        <taxon>rosids</taxon>
        <taxon>fabids</taxon>
        <taxon>Fabales</taxon>
        <taxon>Fabaceae</taxon>
        <taxon>Papilionoideae</taxon>
        <taxon>50 kb inversion clade</taxon>
        <taxon>NPAAA clade</taxon>
        <taxon>indigoferoid/millettioid clade</taxon>
        <taxon>Phaseoleae</taxon>
        <taxon>Mucuna</taxon>
    </lineage>
</organism>
<gene>
    <name evidence="1" type="ORF">CR513_07367</name>
</gene>
<evidence type="ECO:0000313" key="2">
    <source>
        <dbReference type="Proteomes" id="UP000257109"/>
    </source>
</evidence>